<name>A0A0F9LI83_9ZZZZ</name>
<accession>A0A0F9LI83</accession>
<feature type="compositionally biased region" description="Basic and acidic residues" evidence="1">
    <location>
        <begin position="365"/>
        <end position="377"/>
    </location>
</feature>
<feature type="region of interest" description="Disordered" evidence="1">
    <location>
        <begin position="365"/>
        <end position="394"/>
    </location>
</feature>
<dbReference type="Pfam" id="PF13479">
    <property type="entry name" value="AAA_24"/>
    <property type="match status" value="1"/>
</dbReference>
<evidence type="ECO:0000313" key="2">
    <source>
        <dbReference type="EMBL" id="KKM86851.1"/>
    </source>
</evidence>
<reference evidence="2" key="1">
    <citation type="journal article" date="2015" name="Nature">
        <title>Complex archaea that bridge the gap between prokaryotes and eukaryotes.</title>
        <authorList>
            <person name="Spang A."/>
            <person name="Saw J.H."/>
            <person name="Jorgensen S.L."/>
            <person name="Zaremba-Niedzwiedzka K."/>
            <person name="Martijn J."/>
            <person name="Lind A.E."/>
            <person name="van Eijk R."/>
            <person name="Schleper C."/>
            <person name="Guy L."/>
            <person name="Ettema T.J."/>
        </authorList>
    </citation>
    <scope>NUCLEOTIDE SEQUENCE</scope>
</reference>
<feature type="compositionally biased region" description="Polar residues" evidence="1">
    <location>
        <begin position="276"/>
        <end position="306"/>
    </location>
</feature>
<gene>
    <name evidence="2" type="ORF">LCGC14_1274770</name>
</gene>
<evidence type="ECO:0000256" key="1">
    <source>
        <dbReference type="SAM" id="MobiDB-lite"/>
    </source>
</evidence>
<protein>
    <recommendedName>
        <fullName evidence="3">AAA+ ATPase domain-containing protein</fullName>
    </recommendedName>
</protein>
<dbReference type="AlphaFoldDB" id="A0A0F9LI83"/>
<evidence type="ECO:0008006" key="3">
    <source>
        <dbReference type="Google" id="ProtNLM"/>
    </source>
</evidence>
<sequence length="394" mass="43419">MEFTLRPAERGEVYGRCLFFAESGHGKTYSALAVAFHLAELYGIPPSSIAVIDTETVASADRKDAGKGSAEKYEGRPCNCNRCHRQGLVFAGFQTMIMEEGHRGPEAFCRALKVCADAGIRIVILDGITDEWRGVLQLVDQVKAKTGGREDGWSTGRPLHNAFERAVQEYPGHVFATCRAKRESRHKKSELPSDVIPDQDSNVVYRYDVAVFFKKGHGYVVKTRDDRLENVSSLHPGADLAEGLKRWFDDPRAKTQSAAGEHKATAPRAEQVPETAPNTRTDVANQDPTTRSEATQSSASTENGTTEFWRGLVDKIDTALDVGLDDMAAKARAWVDNNRTRRGAEVAAKGMGDTLDKAIREELRRVENEDAQERESMQQEEPAGATAGFSDLPF</sequence>
<organism evidence="2">
    <name type="scientific">marine sediment metagenome</name>
    <dbReference type="NCBI Taxonomy" id="412755"/>
    <lineage>
        <taxon>unclassified sequences</taxon>
        <taxon>metagenomes</taxon>
        <taxon>ecological metagenomes</taxon>
    </lineage>
</organism>
<dbReference type="EMBL" id="LAZR01007190">
    <property type="protein sequence ID" value="KKM86851.1"/>
    <property type="molecule type" value="Genomic_DNA"/>
</dbReference>
<proteinExistence type="predicted"/>
<feature type="region of interest" description="Disordered" evidence="1">
    <location>
        <begin position="252"/>
        <end position="306"/>
    </location>
</feature>
<comment type="caution">
    <text evidence="2">The sequence shown here is derived from an EMBL/GenBank/DDBJ whole genome shotgun (WGS) entry which is preliminary data.</text>
</comment>